<gene>
    <name evidence="1" type="ORF">HUK82_07630</name>
</gene>
<dbReference type="SUPFAM" id="SSF56655">
    <property type="entry name" value="Carbohydrate phosphatase"/>
    <property type="match status" value="1"/>
</dbReference>
<dbReference type="AlphaFoldDB" id="A0A850PES7"/>
<proteinExistence type="predicted"/>
<dbReference type="Gene3D" id="3.40.190.80">
    <property type="match status" value="1"/>
</dbReference>
<organism evidence="1 2">
    <name type="scientific">Ameyamaea chiangmaiensis</name>
    <dbReference type="NCBI Taxonomy" id="442969"/>
    <lineage>
        <taxon>Bacteria</taxon>
        <taxon>Pseudomonadati</taxon>
        <taxon>Pseudomonadota</taxon>
        <taxon>Alphaproteobacteria</taxon>
        <taxon>Acetobacterales</taxon>
        <taxon>Acetobacteraceae</taxon>
        <taxon>Ameyamaea</taxon>
    </lineage>
</organism>
<comment type="caution">
    <text evidence="1">The sequence shown here is derived from an EMBL/GenBank/DDBJ whole genome shotgun (WGS) entry which is preliminary data.</text>
</comment>
<dbReference type="EMBL" id="JABXXR010000043">
    <property type="protein sequence ID" value="NVN40432.1"/>
    <property type="molecule type" value="Genomic_DNA"/>
</dbReference>
<protein>
    <submittedName>
        <fullName evidence="1">Inositol monophosphatase</fullName>
    </submittedName>
</protein>
<evidence type="ECO:0000313" key="1">
    <source>
        <dbReference type="EMBL" id="NVN40432.1"/>
    </source>
</evidence>
<accession>A0A850PES7</accession>
<feature type="non-terminal residue" evidence="1">
    <location>
        <position position="1"/>
    </location>
</feature>
<name>A0A850PES7_9PROT</name>
<keyword evidence="2" id="KW-1185">Reference proteome</keyword>
<evidence type="ECO:0000313" key="2">
    <source>
        <dbReference type="Proteomes" id="UP000585665"/>
    </source>
</evidence>
<dbReference type="Proteomes" id="UP000585665">
    <property type="component" value="Unassembled WGS sequence"/>
</dbReference>
<sequence length="119" mass="12496">AASAAAPPAMTGMIAWRYLPEPWRDAAPGLIRTMAGAWDYRCAAHAYLTLVRGVSHLALFGRTQPWDHLAGTLIHAEAGGYAACLDATPYGARAAGPGLLCAPDRVGWSAVRGLLEPSL</sequence>
<reference evidence="1 2" key="1">
    <citation type="submission" date="2020-06" db="EMBL/GenBank/DDBJ databases">
        <title>Description of novel acetic acid bacteria.</title>
        <authorList>
            <person name="Sombolestani A."/>
        </authorList>
    </citation>
    <scope>NUCLEOTIDE SEQUENCE [LARGE SCALE GENOMIC DNA]</scope>
    <source>
        <strain evidence="1 2">LMG 27010</strain>
    </source>
</reference>